<evidence type="ECO:0000313" key="6">
    <source>
        <dbReference type="Proteomes" id="UP000324767"/>
    </source>
</evidence>
<dbReference type="InterPro" id="IPR002110">
    <property type="entry name" value="Ankyrin_rpt"/>
</dbReference>
<dbReference type="AlphaFoldDB" id="A0A5M8PIK0"/>
<sequence length="767" mass="83799">MDPLSIAASIVSIATLAGQTGAAFYRLRETCNALPGRLLALANEIADLEAVLREVAHVTRDRSRSRHILDQSSYISQLLTQATSRLTELKDFGENLDKACAQAKIPLVKARAWQKAQSKLLRLQEDIKTIKSSLNVLLGASNSRDMTRICLELESISATATQISAATAQSAAAQNVQRDEHREDSARQEHAIVGTIDKLYKEDVVRNQRDQLASIYGPLPAYRRRRSRTTSSSSDPTKSHKQPNTTESIGLFVGYAGMPLLTLKCDSDACEKAQTPHISLEYWFPMGFVWSQIVRLQLGFLPNVGPQASLSTLRRVPDSAQCVNFALAGNIQGLKELFKNGMASPQDVSSTRGYSLLRWALYGKQYDTVKFLVYAGANPDYRPIAAHDNSPRNKAHDFLHQGGLSREIVDALQCLTAGSDWADEQNFTDLHLVVLGLLGKSLEATLLEDPDDIHTQDAMGRTPLIWAAARGDDRSVATLLAHGADPNVMDVQYTTAVSYAAQQDRGTCVRLLLEAGADPDLEILGGAKVGSALNCASRSATDPSIIKNLLDFGADIESCGVDGKTPLIHVARTDNVSFALLLLEYGANINASSTTEQTPLTTAITFNSHKVLQLLLDRWFEYSECPRLKGPHLLPIVALYADLRSISMLIATDHFKLKYDKKYSTGNFAALLQTRFGSTEELRAAFAELLNVINREPDWKTSAANLMESGLLSAESPSLRSVCSSRASEKYYSHDDADEMFENALEFLAADDDDSPPTGTSEGAGNT</sequence>
<dbReference type="SUPFAM" id="SSF48403">
    <property type="entry name" value="Ankyrin repeat"/>
    <property type="match status" value="1"/>
</dbReference>
<evidence type="ECO:0000313" key="5">
    <source>
        <dbReference type="EMBL" id="KAA6408740.1"/>
    </source>
</evidence>
<protein>
    <submittedName>
        <fullName evidence="5">Uncharacterized protein</fullName>
    </submittedName>
</protein>
<evidence type="ECO:0000256" key="4">
    <source>
        <dbReference type="SAM" id="MobiDB-lite"/>
    </source>
</evidence>
<dbReference type="PROSITE" id="PS50297">
    <property type="entry name" value="ANK_REP_REGION"/>
    <property type="match status" value="2"/>
</dbReference>
<evidence type="ECO:0000256" key="2">
    <source>
        <dbReference type="ARBA" id="ARBA00023043"/>
    </source>
</evidence>
<gene>
    <name evidence="5" type="ORF">FRX48_07083</name>
</gene>
<dbReference type="PANTHER" id="PTHR24198">
    <property type="entry name" value="ANKYRIN REPEAT AND PROTEIN KINASE DOMAIN-CONTAINING PROTEIN"/>
    <property type="match status" value="1"/>
</dbReference>
<dbReference type="OrthoDB" id="341259at2759"/>
<feature type="region of interest" description="Disordered" evidence="4">
    <location>
        <begin position="223"/>
        <end position="245"/>
    </location>
</feature>
<dbReference type="PANTHER" id="PTHR24198:SF165">
    <property type="entry name" value="ANKYRIN REPEAT-CONTAINING PROTEIN-RELATED"/>
    <property type="match status" value="1"/>
</dbReference>
<accession>A0A5M8PIK0</accession>
<comment type="caution">
    <text evidence="5">The sequence shown here is derived from an EMBL/GenBank/DDBJ whole genome shotgun (WGS) entry which is preliminary data.</text>
</comment>
<dbReference type="EMBL" id="VXIT01000012">
    <property type="protein sequence ID" value="KAA6408740.1"/>
    <property type="molecule type" value="Genomic_DNA"/>
</dbReference>
<keyword evidence="2 3" id="KW-0040">ANK repeat</keyword>
<evidence type="ECO:0000256" key="1">
    <source>
        <dbReference type="ARBA" id="ARBA00022737"/>
    </source>
</evidence>
<dbReference type="InterPro" id="IPR036770">
    <property type="entry name" value="Ankyrin_rpt-contain_sf"/>
</dbReference>
<organism evidence="5 6">
    <name type="scientific">Lasallia pustulata</name>
    <dbReference type="NCBI Taxonomy" id="136370"/>
    <lineage>
        <taxon>Eukaryota</taxon>
        <taxon>Fungi</taxon>
        <taxon>Dikarya</taxon>
        <taxon>Ascomycota</taxon>
        <taxon>Pezizomycotina</taxon>
        <taxon>Lecanoromycetes</taxon>
        <taxon>OSLEUM clade</taxon>
        <taxon>Umbilicariomycetidae</taxon>
        <taxon>Umbilicariales</taxon>
        <taxon>Umbilicariaceae</taxon>
        <taxon>Lasallia</taxon>
    </lineage>
</organism>
<name>A0A5M8PIK0_9LECA</name>
<feature type="repeat" description="ANK" evidence="3">
    <location>
        <begin position="562"/>
        <end position="594"/>
    </location>
</feature>
<proteinExistence type="predicted"/>
<dbReference type="PROSITE" id="PS50088">
    <property type="entry name" value="ANK_REPEAT"/>
    <property type="match status" value="2"/>
</dbReference>
<evidence type="ECO:0000256" key="3">
    <source>
        <dbReference type="PROSITE-ProRule" id="PRU00023"/>
    </source>
</evidence>
<dbReference type="Proteomes" id="UP000324767">
    <property type="component" value="Unassembled WGS sequence"/>
</dbReference>
<keyword evidence="1" id="KW-0677">Repeat</keyword>
<reference evidence="5 6" key="1">
    <citation type="submission" date="2019-09" db="EMBL/GenBank/DDBJ databases">
        <title>The hologenome of the rock-dwelling lichen Lasallia pustulata.</title>
        <authorList>
            <person name="Greshake Tzovaras B."/>
            <person name="Segers F."/>
            <person name="Bicker A."/>
            <person name="Dal Grande F."/>
            <person name="Otte J."/>
            <person name="Hankeln T."/>
            <person name="Schmitt I."/>
            <person name="Ebersberger I."/>
        </authorList>
    </citation>
    <scope>NUCLEOTIDE SEQUENCE [LARGE SCALE GENOMIC DNA]</scope>
    <source>
        <strain evidence="5">A1-1</strain>
    </source>
</reference>
<dbReference type="SMART" id="SM00248">
    <property type="entry name" value="ANK"/>
    <property type="match status" value="6"/>
</dbReference>
<dbReference type="Gene3D" id="1.25.40.20">
    <property type="entry name" value="Ankyrin repeat-containing domain"/>
    <property type="match status" value="1"/>
</dbReference>
<dbReference type="Pfam" id="PF12796">
    <property type="entry name" value="Ank_2"/>
    <property type="match status" value="2"/>
</dbReference>
<feature type="repeat" description="ANK" evidence="3">
    <location>
        <begin position="459"/>
        <end position="491"/>
    </location>
</feature>